<dbReference type="InterPro" id="IPR029058">
    <property type="entry name" value="AB_hydrolase_fold"/>
</dbReference>
<evidence type="ECO:0000256" key="2">
    <source>
        <dbReference type="ARBA" id="ARBA00022801"/>
    </source>
</evidence>
<keyword evidence="7" id="KW-1185">Reference proteome</keyword>
<dbReference type="Pfam" id="PF00135">
    <property type="entry name" value="COesterase"/>
    <property type="match status" value="1"/>
</dbReference>
<comment type="similarity">
    <text evidence="1">Belongs to the type-B carboxylesterase/lipase family.</text>
</comment>
<dbReference type="PANTHER" id="PTHR43142:SF1">
    <property type="entry name" value="CARBOXYLIC ESTER HYDROLASE"/>
    <property type="match status" value="1"/>
</dbReference>
<feature type="region of interest" description="Disordered" evidence="3">
    <location>
        <begin position="394"/>
        <end position="427"/>
    </location>
</feature>
<dbReference type="GO" id="GO:0016787">
    <property type="term" value="F:hydrolase activity"/>
    <property type="evidence" value="ECO:0007669"/>
    <property type="project" value="UniProtKB-KW"/>
</dbReference>
<evidence type="ECO:0000256" key="4">
    <source>
        <dbReference type="SAM" id="Phobius"/>
    </source>
</evidence>
<evidence type="ECO:0000313" key="6">
    <source>
        <dbReference type="EMBL" id="VEL16616.1"/>
    </source>
</evidence>
<evidence type="ECO:0000256" key="3">
    <source>
        <dbReference type="SAM" id="MobiDB-lite"/>
    </source>
</evidence>
<sequence length="560" mass="61655">MLDDDEVYELKFIKKKSYNDFFPVEKPSVDVNRRFAFLSRPLDLVLFLGVLTLAISFVIRCLLLMSVSDKVIVSSQVLGFCAVYEGHLNANKTVLRFYGIPYAIAPLRRPNESGELLLARLQEDLGLMTPGVEQPEYFQFKHSLRWQKPIPVNSFETCLLSHQDRCQFADGGWACDMRVPRGAKNCYQSVLSSGMAPPDEADIDGSSEGCLNVDIAAPPYMDQLLPVVILATGEQFLTSPLAPPDFSQLAFAPSDFAVLATQAIWVRVHFRLGLAGFFFNLKRNYEAARVNMTTSERRESERRLHHVNFALHDLRAAVEWVHANAVRFGGDPSRITLLAHGSAATAGLALLKWLSTEAATAMDTAGKSLDRSRKSLFRSVWLASGSVRWGASNLKPVGVGKTAGGNADLTTAEKRDSNDTVTSSPAASILSAGVNRSEQAYNAQLRHNSTNGGSGGSKDSRYNNGEKVIQFNTTGAESGQEKPTDSEGLGKLKGEETDQEPSELDFEKVINSRTGGLLDSLLKTSEWQQRRHLCWADGWPATSEKCPAEKIAVYLKRLEL</sequence>
<accession>A0A448WP40</accession>
<keyword evidence="4" id="KW-0812">Transmembrane</keyword>
<feature type="region of interest" description="Disordered" evidence="3">
    <location>
        <begin position="472"/>
        <end position="504"/>
    </location>
</feature>
<keyword evidence="4" id="KW-0472">Membrane</keyword>
<evidence type="ECO:0000256" key="1">
    <source>
        <dbReference type="ARBA" id="ARBA00005964"/>
    </source>
</evidence>
<dbReference type="PANTHER" id="PTHR43142">
    <property type="entry name" value="CARBOXYLIC ESTER HYDROLASE"/>
    <property type="match status" value="1"/>
</dbReference>
<comment type="caution">
    <text evidence="6">The sequence shown here is derived from an EMBL/GenBank/DDBJ whole genome shotgun (WGS) entry which is preliminary data.</text>
</comment>
<dbReference type="EMBL" id="CAAALY010029184">
    <property type="protein sequence ID" value="VEL16616.1"/>
    <property type="molecule type" value="Genomic_DNA"/>
</dbReference>
<dbReference type="InterPro" id="IPR002018">
    <property type="entry name" value="CarbesteraseB"/>
</dbReference>
<dbReference type="SUPFAM" id="SSF53474">
    <property type="entry name" value="alpha/beta-Hydrolases"/>
    <property type="match status" value="1"/>
</dbReference>
<evidence type="ECO:0000259" key="5">
    <source>
        <dbReference type="Pfam" id="PF00135"/>
    </source>
</evidence>
<dbReference type="Proteomes" id="UP000784294">
    <property type="component" value="Unassembled WGS sequence"/>
</dbReference>
<reference evidence="6" key="1">
    <citation type="submission" date="2018-11" db="EMBL/GenBank/DDBJ databases">
        <authorList>
            <consortium name="Pathogen Informatics"/>
        </authorList>
    </citation>
    <scope>NUCLEOTIDE SEQUENCE</scope>
</reference>
<organism evidence="6 7">
    <name type="scientific">Protopolystoma xenopodis</name>
    <dbReference type="NCBI Taxonomy" id="117903"/>
    <lineage>
        <taxon>Eukaryota</taxon>
        <taxon>Metazoa</taxon>
        <taxon>Spiralia</taxon>
        <taxon>Lophotrochozoa</taxon>
        <taxon>Platyhelminthes</taxon>
        <taxon>Monogenea</taxon>
        <taxon>Polyopisthocotylea</taxon>
        <taxon>Polystomatidea</taxon>
        <taxon>Polystomatidae</taxon>
        <taxon>Protopolystoma</taxon>
    </lineage>
</organism>
<evidence type="ECO:0000313" key="7">
    <source>
        <dbReference type="Proteomes" id="UP000784294"/>
    </source>
</evidence>
<feature type="domain" description="Carboxylesterase type B" evidence="5">
    <location>
        <begin position="308"/>
        <end position="345"/>
    </location>
</feature>
<keyword evidence="2" id="KW-0378">Hydrolase</keyword>
<name>A0A448WP40_9PLAT</name>
<feature type="transmembrane region" description="Helical" evidence="4">
    <location>
        <begin position="44"/>
        <end position="65"/>
    </location>
</feature>
<dbReference type="OrthoDB" id="19653at2759"/>
<dbReference type="AlphaFoldDB" id="A0A448WP40"/>
<dbReference type="Gene3D" id="3.40.50.1820">
    <property type="entry name" value="alpha/beta hydrolase"/>
    <property type="match status" value="1"/>
</dbReference>
<proteinExistence type="inferred from homology"/>
<gene>
    <name evidence="6" type="ORF">PXEA_LOCUS10056</name>
</gene>
<keyword evidence="4" id="KW-1133">Transmembrane helix</keyword>
<feature type="compositionally biased region" description="Basic and acidic residues" evidence="3">
    <location>
        <begin position="479"/>
        <end position="496"/>
    </location>
</feature>
<protein>
    <recommendedName>
        <fullName evidence="5">Carboxylesterase type B domain-containing protein</fullName>
    </recommendedName>
</protein>